<evidence type="ECO:0000256" key="4">
    <source>
        <dbReference type="ARBA" id="ARBA00022692"/>
    </source>
</evidence>
<evidence type="ECO:0000256" key="12">
    <source>
        <dbReference type="SAM" id="Phobius"/>
    </source>
</evidence>
<evidence type="ECO:0000313" key="16">
    <source>
        <dbReference type="WBParaSite" id="DME_0000786501-mRNA-1"/>
    </source>
</evidence>
<keyword evidence="3 11" id="KW-0813">Transport</keyword>
<evidence type="ECO:0000256" key="10">
    <source>
        <dbReference type="PROSITE-ProRule" id="PRU00282"/>
    </source>
</evidence>
<dbReference type="InterPro" id="IPR018108">
    <property type="entry name" value="MCP_transmembrane"/>
</dbReference>
<evidence type="ECO:0000256" key="11">
    <source>
        <dbReference type="RuleBase" id="RU000488"/>
    </source>
</evidence>
<keyword evidence="6" id="KW-0999">Mitochondrion inner membrane</keyword>
<evidence type="ECO:0000256" key="2">
    <source>
        <dbReference type="ARBA" id="ARBA00006375"/>
    </source>
</evidence>
<keyword evidence="8" id="KW-0496">Mitochondrion</keyword>
<dbReference type="OrthoDB" id="276989at2759"/>
<keyword evidence="9 10" id="KW-0472">Membrane</keyword>
<dbReference type="AlphaFoldDB" id="A0A0N4UJM1"/>
<dbReference type="STRING" id="318479.A0A0N4UJM1"/>
<evidence type="ECO:0000256" key="9">
    <source>
        <dbReference type="ARBA" id="ARBA00023136"/>
    </source>
</evidence>
<dbReference type="PANTHER" id="PTHR45667">
    <property type="entry name" value="S-ADENOSYLMETHIONINE MITOCHONDRIAL CARRIER PROTEIN"/>
    <property type="match status" value="1"/>
</dbReference>
<evidence type="ECO:0000256" key="6">
    <source>
        <dbReference type="ARBA" id="ARBA00022792"/>
    </source>
</evidence>
<feature type="repeat" description="Solcar" evidence="10">
    <location>
        <begin position="171"/>
        <end position="256"/>
    </location>
</feature>
<dbReference type="Gene3D" id="1.50.40.10">
    <property type="entry name" value="Mitochondrial carrier domain"/>
    <property type="match status" value="1"/>
</dbReference>
<dbReference type="GO" id="GO:0005743">
    <property type="term" value="C:mitochondrial inner membrane"/>
    <property type="evidence" value="ECO:0007669"/>
    <property type="project" value="UniProtKB-SubCell"/>
</dbReference>
<evidence type="ECO:0000256" key="7">
    <source>
        <dbReference type="ARBA" id="ARBA00022989"/>
    </source>
</evidence>
<keyword evidence="5" id="KW-0677">Repeat</keyword>
<dbReference type="InterPro" id="IPR023395">
    <property type="entry name" value="MCP_dom_sf"/>
</dbReference>
<keyword evidence="4 10" id="KW-0812">Transmembrane</keyword>
<evidence type="ECO:0000256" key="1">
    <source>
        <dbReference type="ARBA" id="ARBA00004448"/>
    </source>
</evidence>
<evidence type="ECO:0000313" key="13">
    <source>
        <dbReference type="EMBL" id="VDN60241.1"/>
    </source>
</evidence>
<dbReference type="Proteomes" id="UP000274756">
    <property type="component" value="Unassembled WGS sequence"/>
</dbReference>
<dbReference type="Pfam" id="PF00153">
    <property type="entry name" value="Mito_carr"/>
    <property type="match status" value="3"/>
</dbReference>
<keyword evidence="7 12" id="KW-1133">Transmembrane helix</keyword>
<feature type="repeat" description="Solcar" evidence="10">
    <location>
        <begin position="80"/>
        <end position="162"/>
    </location>
</feature>
<dbReference type="SUPFAM" id="SSF103506">
    <property type="entry name" value="Mitochondrial carrier"/>
    <property type="match status" value="1"/>
</dbReference>
<evidence type="ECO:0000256" key="3">
    <source>
        <dbReference type="ARBA" id="ARBA00022448"/>
    </source>
</evidence>
<evidence type="ECO:0000256" key="5">
    <source>
        <dbReference type="ARBA" id="ARBA00022737"/>
    </source>
</evidence>
<name>A0A0N4UJM1_DRAME</name>
<sequence length="265" mass="28942">MEETILRGLISGAFAGLSVDLTLYPIDTIKTRLQSSQGFNASGGFRNIYRGMSSVVIGSAPSSALFFSTYSSVKHIVKSESPLASSFAAIVAETVACIVRVPTELVKQRAQAENDRPIIAICRDIYKNEGLCGFYRGYSSTVGREIPFSFIEYPLWELLKQQISSLFGIPYSPFISATCGSAAGSVAAAITTPLDVTKTRIMLNEEKNPPGVILTLRNIAREGGVKLLYSGVLPRTLWMGIGGFIYFGAYELMMKITFWLYPKVV</sequence>
<reference evidence="13 15" key="2">
    <citation type="submission" date="2018-11" db="EMBL/GenBank/DDBJ databases">
        <authorList>
            <consortium name="Pathogen Informatics"/>
        </authorList>
    </citation>
    <scope>NUCLEOTIDE SEQUENCE [LARGE SCALE GENOMIC DNA]</scope>
</reference>
<gene>
    <name evidence="13" type="ORF">DME_LOCUS10214</name>
</gene>
<dbReference type="PROSITE" id="PS50920">
    <property type="entry name" value="SOLCAR"/>
    <property type="match status" value="3"/>
</dbReference>
<accession>A0A0N4UJM1</accession>
<dbReference type="WBParaSite" id="DME_0000786501-mRNA-1">
    <property type="protein sequence ID" value="DME_0000786501-mRNA-1"/>
    <property type="gene ID" value="DME_0000786501"/>
</dbReference>
<dbReference type="EMBL" id="UYYG01001207">
    <property type="protein sequence ID" value="VDN60241.1"/>
    <property type="molecule type" value="Genomic_DNA"/>
</dbReference>
<protein>
    <submittedName>
        <fullName evidence="16">S-adenosylmethionine mitochondrial carrier protein</fullName>
    </submittedName>
</protein>
<organism evidence="14 16">
    <name type="scientific">Dracunculus medinensis</name>
    <name type="common">Guinea worm</name>
    <dbReference type="NCBI Taxonomy" id="318479"/>
    <lineage>
        <taxon>Eukaryota</taxon>
        <taxon>Metazoa</taxon>
        <taxon>Ecdysozoa</taxon>
        <taxon>Nematoda</taxon>
        <taxon>Chromadorea</taxon>
        <taxon>Rhabditida</taxon>
        <taxon>Spirurina</taxon>
        <taxon>Dracunculoidea</taxon>
        <taxon>Dracunculidae</taxon>
        <taxon>Dracunculus</taxon>
    </lineage>
</organism>
<reference evidence="16" key="1">
    <citation type="submission" date="2016-04" db="UniProtKB">
        <authorList>
            <consortium name="WormBaseParasite"/>
        </authorList>
    </citation>
    <scope>IDENTIFICATION</scope>
</reference>
<comment type="similarity">
    <text evidence="2 11">Belongs to the mitochondrial carrier (TC 2.A.29) family.</text>
</comment>
<feature type="transmembrane region" description="Helical" evidence="12">
    <location>
        <begin position="236"/>
        <end position="261"/>
    </location>
</feature>
<dbReference type="FunFam" id="1.50.40.10:FF:000018">
    <property type="entry name" value="S-adenosylmethionine mitochondrial carrier protein-like"/>
    <property type="match status" value="1"/>
</dbReference>
<keyword evidence="15" id="KW-1185">Reference proteome</keyword>
<comment type="subcellular location">
    <subcellularLocation>
        <location evidence="1">Mitochondrion inner membrane</location>
        <topology evidence="1">Multi-pass membrane protein</topology>
    </subcellularLocation>
</comment>
<dbReference type="Proteomes" id="UP000038040">
    <property type="component" value="Unplaced"/>
</dbReference>
<evidence type="ECO:0000256" key="8">
    <source>
        <dbReference type="ARBA" id="ARBA00023128"/>
    </source>
</evidence>
<proteinExistence type="inferred from homology"/>
<evidence type="ECO:0000313" key="14">
    <source>
        <dbReference type="Proteomes" id="UP000038040"/>
    </source>
</evidence>
<feature type="repeat" description="Solcar" evidence="10">
    <location>
        <begin position="3"/>
        <end position="76"/>
    </location>
</feature>
<evidence type="ECO:0000313" key="15">
    <source>
        <dbReference type="Proteomes" id="UP000274756"/>
    </source>
</evidence>